<evidence type="ECO:0000313" key="1">
    <source>
        <dbReference type="EMBL" id="MEV8467915.1"/>
    </source>
</evidence>
<dbReference type="EMBL" id="JBFBVU010000019">
    <property type="protein sequence ID" value="MEV8467915.1"/>
    <property type="molecule type" value="Genomic_DNA"/>
</dbReference>
<dbReference type="RefSeq" id="WP_366193827.1">
    <property type="nucleotide sequence ID" value="NZ_JBFBVU010000019.1"/>
</dbReference>
<name>A0ABV3L8L1_9RHOB</name>
<evidence type="ECO:0000313" key="2">
    <source>
        <dbReference type="Proteomes" id="UP001553161"/>
    </source>
</evidence>
<gene>
    <name evidence="1" type="ORF">AB0T83_14140</name>
</gene>
<reference evidence="1 2" key="1">
    <citation type="submission" date="2024-07" db="EMBL/GenBank/DDBJ databases">
        <authorList>
            <person name="Kang M."/>
        </authorList>
    </citation>
    <scope>NUCLEOTIDE SEQUENCE [LARGE SCALE GENOMIC DNA]</scope>
    <source>
        <strain evidence="1 2">DFM31</strain>
    </source>
</reference>
<proteinExistence type="predicted"/>
<dbReference type="Proteomes" id="UP001553161">
    <property type="component" value="Unassembled WGS sequence"/>
</dbReference>
<keyword evidence="2" id="KW-1185">Reference proteome</keyword>
<organism evidence="1 2">
    <name type="scientific">Meridianimarinicoccus marinus</name>
    <dbReference type="NCBI Taxonomy" id="3231483"/>
    <lineage>
        <taxon>Bacteria</taxon>
        <taxon>Pseudomonadati</taxon>
        <taxon>Pseudomonadota</taxon>
        <taxon>Alphaproteobacteria</taxon>
        <taxon>Rhodobacterales</taxon>
        <taxon>Paracoccaceae</taxon>
        <taxon>Meridianimarinicoccus</taxon>
    </lineage>
</organism>
<accession>A0ABV3L8L1</accession>
<comment type="caution">
    <text evidence="1">The sequence shown here is derived from an EMBL/GenBank/DDBJ whole genome shotgun (WGS) entry which is preliminary data.</text>
</comment>
<sequence length="73" mass="8159">MASTTTNGIGHDRSRSTPSLWTRLGNGLLTIADNNEYLGQARRLQAMSDAELAKRGVSRDKIVDHVFRYGYFT</sequence>
<protein>
    <submittedName>
        <fullName evidence="1">DUF1127 domain-containing protein</fullName>
    </submittedName>
</protein>